<protein>
    <submittedName>
        <fullName evidence="1">Uncharacterized protein</fullName>
    </submittedName>
</protein>
<evidence type="ECO:0000313" key="1">
    <source>
        <dbReference type="EMBL" id="RZC81011.1"/>
    </source>
</evidence>
<organism evidence="1 2">
    <name type="scientific">Papaver somniferum</name>
    <name type="common">Opium poppy</name>
    <dbReference type="NCBI Taxonomy" id="3469"/>
    <lineage>
        <taxon>Eukaryota</taxon>
        <taxon>Viridiplantae</taxon>
        <taxon>Streptophyta</taxon>
        <taxon>Embryophyta</taxon>
        <taxon>Tracheophyta</taxon>
        <taxon>Spermatophyta</taxon>
        <taxon>Magnoliopsida</taxon>
        <taxon>Ranunculales</taxon>
        <taxon>Papaveraceae</taxon>
        <taxon>Papaveroideae</taxon>
        <taxon>Papaver</taxon>
    </lineage>
</organism>
<reference evidence="1 2" key="1">
    <citation type="journal article" date="2018" name="Science">
        <title>The opium poppy genome and morphinan production.</title>
        <authorList>
            <person name="Guo L."/>
            <person name="Winzer T."/>
            <person name="Yang X."/>
            <person name="Li Y."/>
            <person name="Ning Z."/>
            <person name="He Z."/>
            <person name="Teodor R."/>
            <person name="Lu Y."/>
            <person name="Bowser T.A."/>
            <person name="Graham I.A."/>
            <person name="Ye K."/>
        </authorList>
    </citation>
    <scope>NUCLEOTIDE SEQUENCE [LARGE SCALE GENOMIC DNA]</scope>
    <source>
        <strain evidence="2">cv. HN1</strain>
        <tissue evidence="1">Leaves</tissue>
    </source>
</reference>
<evidence type="ECO:0000313" key="2">
    <source>
        <dbReference type="Proteomes" id="UP000316621"/>
    </source>
</evidence>
<dbReference type="AlphaFoldDB" id="A0A4Y7L9M8"/>
<proteinExistence type="predicted"/>
<sequence length="134" mass="15239">MSGSHCCSWCLQGNESVDDEFKLVAELTSSWEATERLNIAAERRMKLSWCCCCCCCMEEAKVCCRERQRRMGYRLVVALKCCNEEEQVLVTASKDALFMLLLLGMAEFRSYNLQSVDDFAEQLQLEAPGNGLRV</sequence>
<accession>A0A4Y7L9M8</accession>
<keyword evidence="2" id="KW-1185">Reference proteome</keyword>
<dbReference type="Proteomes" id="UP000316621">
    <property type="component" value="Chromosome 10"/>
</dbReference>
<gene>
    <name evidence="1" type="ORF">C5167_043582</name>
</gene>
<name>A0A4Y7L9M8_PAPSO</name>
<dbReference type="EMBL" id="CM010724">
    <property type="protein sequence ID" value="RZC81011.1"/>
    <property type="molecule type" value="Genomic_DNA"/>
</dbReference>
<dbReference type="Gramene" id="RZC81011">
    <property type="protein sequence ID" value="RZC81011"/>
    <property type="gene ID" value="C5167_043582"/>
</dbReference>